<keyword evidence="2" id="KW-0812">Transmembrane</keyword>
<keyword evidence="4" id="KW-1185">Reference proteome</keyword>
<evidence type="ECO:0000313" key="4">
    <source>
        <dbReference type="Proteomes" id="UP000509510"/>
    </source>
</evidence>
<feature type="region of interest" description="Disordered" evidence="1">
    <location>
        <begin position="380"/>
        <end position="400"/>
    </location>
</feature>
<dbReference type="KEGG" id="trg:TRUGW13939_03815"/>
<feature type="region of interest" description="Disordered" evidence="1">
    <location>
        <begin position="22"/>
        <end position="51"/>
    </location>
</feature>
<dbReference type="RefSeq" id="XP_035342887.1">
    <property type="nucleotide sequence ID" value="XM_035486994.1"/>
</dbReference>
<evidence type="ECO:0000256" key="2">
    <source>
        <dbReference type="SAM" id="Phobius"/>
    </source>
</evidence>
<feature type="region of interest" description="Disordered" evidence="1">
    <location>
        <begin position="413"/>
        <end position="551"/>
    </location>
</feature>
<organism evidence="3 4">
    <name type="scientific">Talaromyces rugulosus</name>
    <name type="common">Penicillium rugulosum</name>
    <dbReference type="NCBI Taxonomy" id="121627"/>
    <lineage>
        <taxon>Eukaryota</taxon>
        <taxon>Fungi</taxon>
        <taxon>Dikarya</taxon>
        <taxon>Ascomycota</taxon>
        <taxon>Pezizomycotina</taxon>
        <taxon>Eurotiomycetes</taxon>
        <taxon>Eurotiomycetidae</taxon>
        <taxon>Eurotiales</taxon>
        <taxon>Trichocomaceae</taxon>
        <taxon>Talaromyces</taxon>
        <taxon>Talaromyces sect. Islandici</taxon>
    </lineage>
</organism>
<reference evidence="4" key="1">
    <citation type="submission" date="2020-06" db="EMBL/GenBank/DDBJ databases">
        <title>A chromosome-scale genome assembly of Talaromyces rugulosus W13939.</title>
        <authorList>
            <person name="Wang B."/>
            <person name="Guo L."/>
            <person name="Ye K."/>
            <person name="Wang L."/>
        </authorList>
    </citation>
    <scope>NUCLEOTIDE SEQUENCE [LARGE SCALE GENOMIC DNA]</scope>
    <source>
        <strain evidence="4">W13939</strain>
    </source>
</reference>
<feature type="region of interest" description="Disordered" evidence="1">
    <location>
        <begin position="257"/>
        <end position="333"/>
    </location>
</feature>
<evidence type="ECO:0008006" key="5">
    <source>
        <dbReference type="Google" id="ProtNLM"/>
    </source>
</evidence>
<feature type="compositionally biased region" description="Basic and acidic residues" evidence="1">
    <location>
        <begin position="42"/>
        <end position="51"/>
    </location>
</feature>
<keyword evidence="2" id="KW-0472">Membrane</keyword>
<evidence type="ECO:0000256" key="1">
    <source>
        <dbReference type="SAM" id="MobiDB-lite"/>
    </source>
</evidence>
<sequence>MTHHHNHARKHARLNADTRRKLATENSGNDIQPAHDHHHRDVHSQPETHAADEPAPIAHHDIDRRNGGEVVQTVTTYVATEFDLLIESGTKTIADFTVSTLPAVVTVSDFGVITVPANAAGSPVTGGLPSPVETDAAPATAVPSIAVPSTGATAMMATANHQVPLVSSATSSSISETTQSSATQSIASDTSSVSSDVESATTTAAAETTVAAAPMAAATTSGASTTSISTSIPSSTSDPTSISTSILDSTTASAITSASGSSVTSSGDASASTLLSTTDPASSASTSSASSTLSAGSTASSGDGGTLVSATSSSSSSTAGAESSGSSGGVNETPKIVGGVVGGVLGLLLLLVFAFLLLRWKRRRATAAGVERTFGRGGVLGGDTESSKPRAPEMSSWRRPSNTAVAAGAFLGRRQPSSPGYADENPTGERGFQKISGRKIQSVLRTGGDGYGDEIEEEPIPDRPFGPSSPVSPMSAFHGDYHQSPLVRLDSGDGAMMRPSPARTATTGSSVDLMGSSPPWQLGTPVLRPDSLGRSLSRQDGSRNSRFTEGI</sequence>
<name>A0A7H8QS34_TALRU</name>
<keyword evidence="2" id="KW-1133">Transmembrane helix</keyword>
<feature type="compositionally biased region" description="Polar residues" evidence="1">
    <location>
        <begin position="534"/>
        <end position="551"/>
    </location>
</feature>
<dbReference type="AlphaFoldDB" id="A0A7H8QS34"/>
<dbReference type="GeneID" id="55991318"/>
<accession>A0A7H8QS34</accession>
<dbReference type="EMBL" id="CP055899">
    <property type="protein sequence ID" value="QKX56709.1"/>
    <property type="molecule type" value="Genomic_DNA"/>
</dbReference>
<gene>
    <name evidence="3" type="ORF">TRUGW13939_03815</name>
</gene>
<feature type="region of interest" description="Disordered" evidence="1">
    <location>
        <begin position="216"/>
        <end position="244"/>
    </location>
</feature>
<dbReference type="OrthoDB" id="4227331at2759"/>
<evidence type="ECO:0000313" key="3">
    <source>
        <dbReference type="EMBL" id="QKX56709.1"/>
    </source>
</evidence>
<proteinExistence type="predicted"/>
<feature type="transmembrane region" description="Helical" evidence="2">
    <location>
        <begin position="336"/>
        <end position="358"/>
    </location>
</feature>
<feature type="region of interest" description="Disordered" evidence="1">
    <location>
        <begin position="176"/>
        <end position="199"/>
    </location>
</feature>
<dbReference type="Proteomes" id="UP000509510">
    <property type="component" value="Chromosome II"/>
</dbReference>
<feature type="compositionally biased region" description="Low complexity" evidence="1">
    <location>
        <begin position="257"/>
        <end position="325"/>
    </location>
</feature>
<protein>
    <recommendedName>
        <fullName evidence="5">Mid2 domain-containing protein</fullName>
    </recommendedName>
</protein>